<dbReference type="FunFam" id="3.30.160.60:FF:000299">
    <property type="entry name" value="Zinc finger protein 593"/>
    <property type="match status" value="1"/>
</dbReference>
<evidence type="ECO:0000256" key="5">
    <source>
        <dbReference type="ARBA" id="ARBA00022723"/>
    </source>
</evidence>
<dbReference type="WBParaSite" id="PgR095X_g007_t01">
    <property type="protein sequence ID" value="PgR095X_g007_t01"/>
    <property type="gene ID" value="PgR095X_g007"/>
</dbReference>
<comment type="function">
    <text evidence="10">Involved in pre-60S ribosomal particles maturation by promoting the nuclear export of the 60S ribosome.</text>
</comment>
<dbReference type="GO" id="GO:0008270">
    <property type="term" value="F:zinc ion binding"/>
    <property type="evidence" value="ECO:0007669"/>
    <property type="project" value="UniProtKB-KW"/>
</dbReference>
<dbReference type="GO" id="GO:0005634">
    <property type="term" value="C:nucleus"/>
    <property type="evidence" value="ECO:0007669"/>
    <property type="project" value="UniProtKB-SubCell"/>
</dbReference>
<keyword evidence="3" id="KW-0963">Cytoplasm</keyword>
<reference evidence="15" key="1">
    <citation type="submission" date="2022-11" db="UniProtKB">
        <authorList>
            <consortium name="WormBaseParasite"/>
        </authorList>
    </citation>
    <scope>IDENTIFICATION</scope>
</reference>
<dbReference type="GO" id="GO:0005737">
    <property type="term" value="C:cytoplasm"/>
    <property type="evidence" value="ECO:0007669"/>
    <property type="project" value="UniProtKB-SubCell"/>
</dbReference>
<accession>A0A915C6B4</accession>
<keyword evidence="7" id="KW-0862">Zinc</keyword>
<dbReference type="InterPro" id="IPR051879">
    <property type="entry name" value="C2H2-ZF_Maturation_Protein"/>
</dbReference>
<keyword evidence="5" id="KW-0479">Metal-binding</keyword>
<dbReference type="InterPro" id="IPR003604">
    <property type="entry name" value="Matrin/U1-like-C_Znf_C2H2"/>
</dbReference>
<dbReference type="PANTHER" id="PTHR46095">
    <property type="entry name" value="ZINC FINGER PROTEIN 593"/>
    <property type="match status" value="1"/>
</dbReference>
<name>A0A915C6B4_PARUN</name>
<keyword evidence="8" id="KW-0539">Nucleus</keyword>
<keyword evidence="6" id="KW-0863">Zinc-finger</keyword>
<dbReference type="GO" id="GO:0042254">
    <property type="term" value="P:ribosome biogenesis"/>
    <property type="evidence" value="ECO:0007669"/>
    <property type="project" value="UniProtKB-KW"/>
</dbReference>
<protein>
    <recommendedName>
        <fullName evidence="12">Zinc finger protein 593 homolog</fullName>
    </recommendedName>
</protein>
<dbReference type="GO" id="GO:0043021">
    <property type="term" value="F:ribonucleoprotein complex binding"/>
    <property type="evidence" value="ECO:0007669"/>
    <property type="project" value="UniProtKB-ARBA"/>
</dbReference>
<evidence type="ECO:0000256" key="9">
    <source>
        <dbReference type="ARBA" id="ARBA00038064"/>
    </source>
</evidence>
<evidence type="ECO:0000256" key="1">
    <source>
        <dbReference type="ARBA" id="ARBA00004123"/>
    </source>
</evidence>
<evidence type="ECO:0000256" key="2">
    <source>
        <dbReference type="ARBA" id="ARBA00004496"/>
    </source>
</evidence>
<dbReference type="SUPFAM" id="SSF57667">
    <property type="entry name" value="beta-beta-alpha zinc fingers"/>
    <property type="match status" value="1"/>
</dbReference>
<evidence type="ECO:0000256" key="4">
    <source>
        <dbReference type="ARBA" id="ARBA00022517"/>
    </source>
</evidence>
<feature type="domain" description="Matrin-type" evidence="13">
    <location>
        <begin position="82"/>
        <end position="112"/>
    </location>
</feature>
<evidence type="ECO:0000256" key="7">
    <source>
        <dbReference type="ARBA" id="ARBA00022833"/>
    </source>
</evidence>
<dbReference type="GO" id="GO:0003676">
    <property type="term" value="F:nucleic acid binding"/>
    <property type="evidence" value="ECO:0007669"/>
    <property type="project" value="InterPro"/>
</dbReference>
<evidence type="ECO:0000256" key="8">
    <source>
        <dbReference type="ARBA" id="ARBA00023242"/>
    </source>
</evidence>
<evidence type="ECO:0000259" key="13">
    <source>
        <dbReference type="PROSITE" id="PS50171"/>
    </source>
</evidence>
<dbReference type="AlphaFoldDB" id="A0A915C6B4"/>
<dbReference type="PANTHER" id="PTHR46095:SF1">
    <property type="entry name" value="ZINC FINGER PROTEIN 593"/>
    <property type="match status" value="1"/>
</dbReference>
<evidence type="ECO:0000256" key="6">
    <source>
        <dbReference type="ARBA" id="ARBA00022771"/>
    </source>
</evidence>
<dbReference type="InterPro" id="IPR000690">
    <property type="entry name" value="Matrin/U1-C_Znf_C2H2"/>
</dbReference>
<dbReference type="PROSITE" id="PS00028">
    <property type="entry name" value="ZINC_FINGER_C2H2_1"/>
    <property type="match status" value="1"/>
</dbReference>
<dbReference type="Gene3D" id="3.30.160.60">
    <property type="entry name" value="Classic Zinc Finger"/>
    <property type="match status" value="1"/>
</dbReference>
<proteinExistence type="inferred from homology"/>
<comment type="subcellular location">
    <subcellularLocation>
        <location evidence="2">Cytoplasm</location>
    </subcellularLocation>
    <subcellularLocation>
        <location evidence="1">Nucleus</location>
    </subcellularLocation>
</comment>
<dbReference type="InterPro" id="IPR022755">
    <property type="entry name" value="Znf_C2H2_jaz"/>
</dbReference>
<organism evidence="14 15">
    <name type="scientific">Parascaris univalens</name>
    <name type="common">Nematode worm</name>
    <dbReference type="NCBI Taxonomy" id="6257"/>
    <lineage>
        <taxon>Eukaryota</taxon>
        <taxon>Metazoa</taxon>
        <taxon>Ecdysozoa</taxon>
        <taxon>Nematoda</taxon>
        <taxon>Chromadorea</taxon>
        <taxon>Rhabditida</taxon>
        <taxon>Spirurina</taxon>
        <taxon>Ascaridomorpha</taxon>
        <taxon>Ascaridoidea</taxon>
        <taxon>Ascarididae</taxon>
        <taxon>Parascaris</taxon>
    </lineage>
</organism>
<dbReference type="PROSITE" id="PS50171">
    <property type="entry name" value="ZF_MATRIN"/>
    <property type="match status" value="1"/>
</dbReference>
<dbReference type="Proteomes" id="UP000887569">
    <property type="component" value="Unplaced"/>
</dbReference>
<dbReference type="Pfam" id="PF12171">
    <property type="entry name" value="zf-C2H2_jaz"/>
    <property type="match status" value="1"/>
</dbReference>
<dbReference type="SMART" id="SM00451">
    <property type="entry name" value="ZnF_U1"/>
    <property type="match status" value="1"/>
</dbReference>
<dbReference type="InterPro" id="IPR036236">
    <property type="entry name" value="Znf_C2H2_sf"/>
</dbReference>
<evidence type="ECO:0000256" key="3">
    <source>
        <dbReference type="ARBA" id="ARBA00022490"/>
    </source>
</evidence>
<comment type="subunit">
    <text evidence="11">Associates with pre-60S ribosomal particles; released from the pre-60S particle very early in the cytoplasm.</text>
</comment>
<evidence type="ECO:0000313" key="14">
    <source>
        <dbReference type="Proteomes" id="UP000887569"/>
    </source>
</evidence>
<keyword evidence="14" id="KW-1185">Reference proteome</keyword>
<comment type="similarity">
    <text evidence="9">Belongs to the ZNF593/BUD20 C2H2-type zinc-finger protein family.</text>
</comment>
<evidence type="ECO:0000256" key="11">
    <source>
        <dbReference type="ARBA" id="ARBA00065398"/>
    </source>
</evidence>
<sequence>VFIEMMNLSFVNFELIDKFSNSEHNIVKFIEYKMPKKHTTSNKTRKRKGKDMDQIVEDLKPAKVAKLSKQEVDFDLPGDGQFYCIECDRYLVDEATMTKHKSSKRHRQRVKSLREVPYSHAEAEAAGGLGIYNPFASK</sequence>
<evidence type="ECO:0000256" key="10">
    <source>
        <dbReference type="ARBA" id="ARBA00057732"/>
    </source>
</evidence>
<evidence type="ECO:0000313" key="15">
    <source>
        <dbReference type="WBParaSite" id="PgR095X_g007_t01"/>
    </source>
</evidence>
<evidence type="ECO:0000256" key="12">
    <source>
        <dbReference type="ARBA" id="ARBA00068297"/>
    </source>
</evidence>
<dbReference type="InterPro" id="IPR013087">
    <property type="entry name" value="Znf_C2H2_type"/>
</dbReference>
<keyword evidence="4" id="KW-0690">Ribosome biogenesis</keyword>